<evidence type="ECO:0000313" key="2">
    <source>
        <dbReference type="EMBL" id="KAF5578889.1"/>
    </source>
</evidence>
<gene>
    <name evidence="2" type="ORF">FPANT_9815</name>
</gene>
<comment type="caution">
    <text evidence="2">The sequence shown here is derived from an EMBL/GenBank/DDBJ whole genome shotgun (WGS) entry which is preliminary data.</text>
</comment>
<proteinExistence type="predicted"/>
<protein>
    <submittedName>
        <fullName evidence="2">Uncharacterized protein</fullName>
    </submittedName>
</protein>
<reference evidence="2 3" key="1">
    <citation type="submission" date="2020-05" db="EMBL/GenBank/DDBJ databases">
        <title>Identification and distribution of gene clusters putatively required for synthesis of sphingolipid metabolism inhibitors in phylogenetically diverse species of the filamentous fungus Fusarium.</title>
        <authorList>
            <person name="Kim H.-S."/>
            <person name="Busman M."/>
            <person name="Brown D.W."/>
            <person name="Divon H."/>
            <person name="Uhlig S."/>
            <person name="Proctor R.H."/>
        </authorList>
    </citation>
    <scope>NUCLEOTIDE SEQUENCE [LARGE SCALE GENOMIC DNA]</scope>
    <source>
        <strain evidence="2 3">NRRL 25211</strain>
    </source>
</reference>
<evidence type="ECO:0000256" key="1">
    <source>
        <dbReference type="SAM" id="MobiDB-lite"/>
    </source>
</evidence>
<evidence type="ECO:0000313" key="3">
    <source>
        <dbReference type="Proteomes" id="UP000544095"/>
    </source>
</evidence>
<organism evidence="2 3">
    <name type="scientific">Fusarium pseudoanthophilum</name>
    <dbReference type="NCBI Taxonomy" id="48495"/>
    <lineage>
        <taxon>Eukaryota</taxon>
        <taxon>Fungi</taxon>
        <taxon>Dikarya</taxon>
        <taxon>Ascomycota</taxon>
        <taxon>Pezizomycotina</taxon>
        <taxon>Sordariomycetes</taxon>
        <taxon>Hypocreomycetidae</taxon>
        <taxon>Hypocreales</taxon>
        <taxon>Nectriaceae</taxon>
        <taxon>Fusarium</taxon>
        <taxon>Fusarium fujikuroi species complex</taxon>
    </lineage>
</organism>
<name>A0A8H5NUN2_9HYPO</name>
<sequence length="335" mass="37489">MDHKKTSEDHPEGIRNLSDPPSDNGEEFLLVTLSQVQFANSVVAAGPAFYLARLKRMISLGNNETMSLVEFLQKDRVSDPVSDLVSQRQTQIDWLRELNAVDFKDPASILNIRLDLVKYNVGKFVLSTDSKSIFTVTPDPGAMSVEYMAILKDADVHPGLLSLEFVDKPDNLPGETAKSPGVDQPLPSLVLPIGQLLKEYTTENDVTKSDETNYIVVVDAVASAHPVWLIFDRMLVSESDQDDEYYSDNKDDEKKEGIHPDTVDLVFNGTEKNFDAAQVLPSIQDWFQLYDKLSFTQIRDSFRKTGLTGKVKAREVTAEDVSVLWNKDTSVDKNN</sequence>
<keyword evidence="3" id="KW-1185">Reference proteome</keyword>
<accession>A0A8H5NUN2</accession>
<dbReference type="EMBL" id="JAAOAR010000539">
    <property type="protein sequence ID" value="KAF5578889.1"/>
    <property type="molecule type" value="Genomic_DNA"/>
</dbReference>
<dbReference type="Proteomes" id="UP000544095">
    <property type="component" value="Unassembled WGS sequence"/>
</dbReference>
<feature type="region of interest" description="Disordered" evidence="1">
    <location>
        <begin position="1"/>
        <end position="21"/>
    </location>
</feature>
<feature type="compositionally biased region" description="Basic and acidic residues" evidence="1">
    <location>
        <begin position="1"/>
        <end position="13"/>
    </location>
</feature>
<dbReference type="AlphaFoldDB" id="A0A8H5NUN2"/>